<accession>A0ABT2J989</accession>
<keyword evidence="6" id="KW-0472">Membrane</keyword>
<evidence type="ECO:0000256" key="3">
    <source>
        <dbReference type="ARBA" id="ARBA00022475"/>
    </source>
</evidence>
<evidence type="ECO:0000256" key="6">
    <source>
        <dbReference type="ARBA" id="ARBA00023136"/>
    </source>
</evidence>
<organism evidence="7 8">
    <name type="scientific">Actinophytocola gossypii</name>
    <dbReference type="NCBI Taxonomy" id="2812003"/>
    <lineage>
        <taxon>Bacteria</taxon>
        <taxon>Bacillati</taxon>
        <taxon>Actinomycetota</taxon>
        <taxon>Actinomycetes</taxon>
        <taxon>Pseudonocardiales</taxon>
        <taxon>Pseudonocardiaceae</taxon>
    </lineage>
</organism>
<comment type="caution">
    <text evidence="7">The sequence shown here is derived from an EMBL/GenBank/DDBJ whole genome shotgun (WGS) entry which is preliminary data.</text>
</comment>
<dbReference type="RefSeq" id="WP_260191831.1">
    <property type="nucleotide sequence ID" value="NZ_JAFFZE010000012.1"/>
</dbReference>
<reference evidence="7 8" key="1">
    <citation type="submission" date="2021-02" db="EMBL/GenBank/DDBJ databases">
        <title>Actinophytocola xerophila sp. nov., isolated from soil of cotton cropping field.</title>
        <authorList>
            <person name="Huang R."/>
            <person name="Chen X."/>
            <person name="Ge X."/>
            <person name="Liu W."/>
        </authorList>
    </citation>
    <scope>NUCLEOTIDE SEQUENCE [LARGE SCALE GENOMIC DNA]</scope>
    <source>
        <strain evidence="7 8">S1-96</strain>
    </source>
</reference>
<dbReference type="EMBL" id="JAFFZE010000012">
    <property type="protein sequence ID" value="MCT2584430.1"/>
    <property type="molecule type" value="Genomic_DNA"/>
</dbReference>
<keyword evidence="5" id="KW-1133">Transmembrane helix</keyword>
<dbReference type="PANTHER" id="PTHR34584">
    <property type="entry name" value="NA(+)/H(+) ANTIPORTER SUBUNIT E1"/>
    <property type="match status" value="1"/>
</dbReference>
<dbReference type="Pfam" id="PF01899">
    <property type="entry name" value="MNHE"/>
    <property type="match status" value="1"/>
</dbReference>
<evidence type="ECO:0000256" key="2">
    <source>
        <dbReference type="ARBA" id="ARBA00006228"/>
    </source>
</evidence>
<evidence type="ECO:0000256" key="4">
    <source>
        <dbReference type="ARBA" id="ARBA00022692"/>
    </source>
</evidence>
<keyword evidence="3" id="KW-1003">Cell membrane</keyword>
<dbReference type="PANTHER" id="PTHR34584:SF1">
    <property type="entry name" value="NA(+)_H(+) ANTIPORTER SUBUNIT E1"/>
    <property type="match status" value="1"/>
</dbReference>
<evidence type="ECO:0000256" key="5">
    <source>
        <dbReference type="ARBA" id="ARBA00022989"/>
    </source>
</evidence>
<evidence type="ECO:0000256" key="1">
    <source>
        <dbReference type="ARBA" id="ARBA00004651"/>
    </source>
</evidence>
<evidence type="ECO:0000313" key="8">
    <source>
        <dbReference type="Proteomes" id="UP001156441"/>
    </source>
</evidence>
<gene>
    <name evidence="7" type="ORF">JT362_14990</name>
</gene>
<comment type="similarity">
    <text evidence="2">Belongs to the CPA3 antiporters (TC 2.A.63) subunit E family.</text>
</comment>
<keyword evidence="4" id="KW-0812">Transmembrane</keyword>
<keyword evidence="8" id="KW-1185">Reference proteome</keyword>
<dbReference type="Proteomes" id="UP001156441">
    <property type="component" value="Unassembled WGS sequence"/>
</dbReference>
<proteinExistence type="inferred from homology"/>
<name>A0ABT2J989_9PSEU</name>
<comment type="subcellular location">
    <subcellularLocation>
        <location evidence="1">Cell membrane</location>
        <topology evidence="1">Multi-pass membrane protein</topology>
    </subcellularLocation>
</comment>
<evidence type="ECO:0000313" key="7">
    <source>
        <dbReference type="EMBL" id="MCT2584430.1"/>
    </source>
</evidence>
<sequence length="171" mass="18625">MSRSTRSETTRWVLRMAPLFALFWVLLSGHFTTLLLVLGALSVALVCLLARRAGLTASAGASIPHALRLPRYLLWIGKEVLVSAVAVVRRVWSPRPDLRPAVAATPAAGMSELAQVTYANSITYTPGTLSLDVDEDQVHVHSLVPADLEALRAGAMLRRVHRLDQGRRAGR</sequence>
<protein>
    <submittedName>
        <fullName evidence="7">Na+/H+ antiporter subunit E</fullName>
    </submittedName>
</protein>
<dbReference type="InterPro" id="IPR002758">
    <property type="entry name" value="Cation_antiport_E"/>
</dbReference>